<feature type="region of interest" description="Disordered" evidence="1">
    <location>
        <begin position="269"/>
        <end position="292"/>
    </location>
</feature>
<reference evidence="3" key="1">
    <citation type="journal article" date="2021" name="BMC Genomics">
        <title>Chromosome-level genome assembly and manually-curated proteome of model necrotroph Parastagonospora nodorum Sn15 reveals a genome-wide trove of candidate effector homologs, and redundancy of virulence-related functions within an accessory chromosome.</title>
        <authorList>
            <person name="Bertazzoni S."/>
            <person name="Jones D.A.B."/>
            <person name="Phan H.T."/>
            <person name="Tan K.-C."/>
            <person name="Hane J.K."/>
        </authorList>
    </citation>
    <scope>NUCLEOTIDE SEQUENCE [LARGE SCALE GENOMIC DNA]</scope>
    <source>
        <strain evidence="3">SN15 / ATCC MYA-4574 / FGSC 10173)</strain>
    </source>
</reference>
<feature type="compositionally biased region" description="Pro residues" evidence="1">
    <location>
        <begin position="492"/>
        <end position="501"/>
    </location>
</feature>
<dbReference type="Proteomes" id="UP000663193">
    <property type="component" value="Chromosome 20"/>
</dbReference>
<feature type="region of interest" description="Disordered" evidence="1">
    <location>
        <begin position="477"/>
        <end position="501"/>
    </location>
</feature>
<feature type="compositionally biased region" description="Basic and acidic residues" evidence="1">
    <location>
        <begin position="366"/>
        <end position="381"/>
    </location>
</feature>
<evidence type="ECO:0000256" key="1">
    <source>
        <dbReference type="SAM" id="MobiDB-lite"/>
    </source>
</evidence>
<dbReference type="OrthoDB" id="3798868at2759"/>
<feature type="region of interest" description="Disordered" evidence="1">
    <location>
        <begin position="366"/>
        <end position="456"/>
    </location>
</feature>
<organism evidence="2 3">
    <name type="scientific">Phaeosphaeria nodorum (strain SN15 / ATCC MYA-4574 / FGSC 10173)</name>
    <name type="common">Glume blotch fungus</name>
    <name type="synonym">Parastagonospora nodorum</name>
    <dbReference type="NCBI Taxonomy" id="321614"/>
    <lineage>
        <taxon>Eukaryota</taxon>
        <taxon>Fungi</taxon>
        <taxon>Dikarya</taxon>
        <taxon>Ascomycota</taxon>
        <taxon>Pezizomycotina</taxon>
        <taxon>Dothideomycetes</taxon>
        <taxon>Pleosporomycetidae</taxon>
        <taxon>Pleosporales</taxon>
        <taxon>Pleosporineae</taxon>
        <taxon>Phaeosphaeriaceae</taxon>
        <taxon>Parastagonospora</taxon>
    </lineage>
</organism>
<dbReference type="VEuPathDB" id="FungiDB:JI435_307830"/>
<sequence>MVLYHANGRVVKAHEDYLEKEEAKLIKRHLYRDQIAEAKKKDPNAREQEGMRVRIVVDEQNYQELYNFTTENFHVEDLGMNVATASDPIPEEGLDRRTLMRLSSFADDFFTYSPDAVELHLPVCYPDIHISLSNDPEGEGMQKKTDEQLAYIRLQEIEQHIVPWLQAMEGVVEESLRKTPQIEVPDDLLEKIHLYNAMLQLGIAKRFQQPLIDALVLQMYKTNLKDCHLDTLEMTVGRFYSRGIAVLDPVLNHFIGTYSLRSEADRHDVEPVSKAVRHDPPSEDERSEDKRYLPERTKRGWLHYTAVRPDRRRRFPNDTVSVPARLEVLANSFRHWSGMRRNENTAPAHMGLPLNIGRVLKYYRRRPTDRIHTKPKPETKKANKGKSGPKTKAEPAKEKEGDATNSAPTEEIGLADDTTSTDKDDTPSTDKDDIADGNRSAADEEDDYDPWGNKDIWGKHYAEYDTHRLMRRQYFRRNAPGAPVSPTQPQLPLGPGPTGPA</sequence>
<protein>
    <submittedName>
        <fullName evidence="2">Uncharacterized protein</fullName>
    </submittedName>
</protein>
<name>A0A7U2IAL7_PHANO</name>
<dbReference type="AlphaFoldDB" id="A0A7U2IAL7"/>
<feature type="compositionally biased region" description="Basic and acidic residues" evidence="1">
    <location>
        <begin position="391"/>
        <end position="402"/>
    </location>
</feature>
<dbReference type="EMBL" id="CP069042">
    <property type="protein sequence ID" value="QRD06303.1"/>
    <property type="molecule type" value="Genomic_DNA"/>
</dbReference>
<gene>
    <name evidence="2" type="ORF">JI435_307830</name>
</gene>
<keyword evidence="3" id="KW-1185">Reference proteome</keyword>
<evidence type="ECO:0000313" key="2">
    <source>
        <dbReference type="EMBL" id="QRD06303.1"/>
    </source>
</evidence>
<feature type="compositionally biased region" description="Basic and acidic residues" evidence="1">
    <location>
        <begin position="420"/>
        <end position="436"/>
    </location>
</feature>
<evidence type="ECO:0000313" key="3">
    <source>
        <dbReference type="Proteomes" id="UP000663193"/>
    </source>
</evidence>
<proteinExistence type="predicted"/>
<accession>A0A7U2IAL7</accession>